<dbReference type="EMBL" id="JRES01000997">
    <property type="protein sequence ID" value="KNC26255.1"/>
    <property type="molecule type" value="Genomic_DNA"/>
</dbReference>
<dbReference type="Proteomes" id="UP000037069">
    <property type="component" value="Unassembled WGS sequence"/>
</dbReference>
<dbReference type="Pfam" id="PF02757">
    <property type="entry name" value="YLP"/>
    <property type="match status" value="5"/>
</dbReference>
<proteinExistence type="predicted"/>
<dbReference type="InterPro" id="IPR004019">
    <property type="entry name" value="YLP_motif"/>
</dbReference>
<dbReference type="OMA" id="HYKVPEK"/>
<dbReference type="AlphaFoldDB" id="A0A0L0C1S4"/>
<name>A0A0L0C1S4_LUCCU</name>
<evidence type="ECO:0000313" key="1">
    <source>
        <dbReference type="EMBL" id="KNC26255.1"/>
    </source>
</evidence>
<sequence>MFDQTGVSLKLRKIKLFVTFISSLVLANALTYIPSPHRLRRDVSELSYQYLPPAADLQLSTDYAIEILAQPEETQESAVLTQDGYKYKTVRKLRYKKKRDVSHLNLAYLPPTPPTREYLPPAQINDLLPSSPSNEYLPPVADVKQMEIVTEPPQPSKEYLPPVEIKEPEVVTEAPQPSIEYLPPVAEIKEAEVVTETPEPSKEYLPPVTEIVTEPPQPSKEYLPPVVKETEVITEPPQIPTNEYLPPTNAGEDISLLPLETSSEQVEIETKAPEVSAPKETSAEVVEAPQDSAVLETDGYHYKVPEKTPELFPTINPTTEYFPPLEEGVVEADGPTNGESAVLEQDGYHYRSIKRRF</sequence>
<organism evidence="1 2">
    <name type="scientific">Lucilia cuprina</name>
    <name type="common">Green bottle fly</name>
    <name type="synonym">Australian sheep blowfly</name>
    <dbReference type="NCBI Taxonomy" id="7375"/>
    <lineage>
        <taxon>Eukaryota</taxon>
        <taxon>Metazoa</taxon>
        <taxon>Ecdysozoa</taxon>
        <taxon>Arthropoda</taxon>
        <taxon>Hexapoda</taxon>
        <taxon>Insecta</taxon>
        <taxon>Pterygota</taxon>
        <taxon>Neoptera</taxon>
        <taxon>Endopterygota</taxon>
        <taxon>Diptera</taxon>
        <taxon>Brachycera</taxon>
        <taxon>Muscomorpha</taxon>
        <taxon>Oestroidea</taxon>
        <taxon>Calliphoridae</taxon>
        <taxon>Luciliinae</taxon>
        <taxon>Lucilia</taxon>
    </lineage>
</organism>
<accession>A0A0L0C1S4</accession>
<protein>
    <submittedName>
        <fullName evidence="1">Uncharacterized protein</fullName>
    </submittedName>
</protein>
<dbReference type="OrthoDB" id="7882929at2759"/>
<gene>
    <name evidence="1" type="ORF">FF38_01146</name>
</gene>
<dbReference type="STRING" id="7375.A0A0L0C1S4"/>
<evidence type="ECO:0000313" key="2">
    <source>
        <dbReference type="Proteomes" id="UP000037069"/>
    </source>
</evidence>
<keyword evidence="2" id="KW-1185">Reference proteome</keyword>
<reference evidence="1 2" key="1">
    <citation type="journal article" date="2015" name="Nat. Commun.">
        <title>Lucilia cuprina genome unlocks parasitic fly biology to underpin future interventions.</title>
        <authorList>
            <person name="Anstead C.A."/>
            <person name="Korhonen P.K."/>
            <person name="Young N.D."/>
            <person name="Hall R.S."/>
            <person name="Jex A.R."/>
            <person name="Murali S.C."/>
            <person name="Hughes D.S."/>
            <person name="Lee S.F."/>
            <person name="Perry T."/>
            <person name="Stroehlein A.J."/>
            <person name="Ansell B.R."/>
            <person name="Breugelmans B."/>
            <person name="Hofmann A."/>
            <person name="Qu J."/>
            <person name="Dugan S."/>
            <person name="Lee S.L."/>
            <person name="Chao H."/>
            <person name="Dinh H."/>
            <person name="Han Y."/>
            <person name="Doddapaneni H.V."/>
            <person name="Worley K.C."/>
            <person name="Muzny D.M."/>
            <person name="Ioannidis P."/>
            <person name="Waterhouse R.M."/>
            <person name="Zdobnov E.M."/>
            <person name="James P.J."/>
            <person name="Bagnall N.H."/>
            <person name="Kotze A.C."/>
            <person name="Gibbs R.A."/>
            <person name="Richards S."/>
            <person name="Batterham P."/>
            <person name="Gasser R.B."/>
        </authorList>
    </citation>
    <scope>NUCLEOTIDE SEQUENCE [LARGE SCALE GENOMIC DNA]</scope>
    <source>
        <strain evidence="1 2">LS</strain>
        <tissue evidence="1">Full body</tissue>
    </source>
</reference>
<comment type="caution">
    <text evidence="1">The sequence shown here is derived from an EMBL/GenBank/DDBJ whole genome shotgun (WGS) entry which is preliminary data.</text>
</comment>